<feature type="domain" description="Sigma-54 factor interaction" evidence="5">
    <location>
        <begin position="331"/>
        <end position="558"/>
    </location>
</feature>
<keyword evidence="2" id="KW-0067">ATP-binding</keyword>
<dbReference type="Gene3D" id="1.10.8.60">
    <property type="match status" value="1"/>
</dbReference>
<proteinExistence type="predicted"/>
<dbReference type="Pfam" id="PF25601">
    <property type="entry name" value="AAA_lid_14"/>
    <property type="match status" value="1"/>
</dbReference>
<protein>
    <submittedName>
        <fullName evidence="6">Sigma-54-dependent Fis family transcriptional regulator</fullName>
    </submittedName>
</protein>
<accession>A0A974NNR9</accession>
<dbReference type="PRINTS" id="PR01590">
    <property type="entry name" value="HTHFIS"/>
</dbReference>
<dbReference type="PROSITE" id="PS00688">
    <property type="entry name" value="SIGMA54_INTERACT_3"/>
    <property type="match status" value="1"/>
</dbReference>
<dbReference type="Gene3D" id="3.30.450.40">
    <property type="match status" value="1"/>
</dbReference>
<dbReference type="SUPFAM" id="SSF46689">
    <property type="entry name" value="Homeodomain-like"/>
    <property type="match status" value="1"/>
</dbReference>
<sequence length="639" mass="72112">MFDSLINEEVLNNKPHYERKIRENWEYLIETGKFPKNQRTTITSSWKRCLQYGLDPLSHSVPLHNESISCQEREEENHLLTDIAIPLTAQIIKSRSNEELVLGLINAEGNLIHLSASHSIKNQIPLGSNWLEENQGTNAAGTALFEQKPLQIFAEEHFCRNLHHLFTSAAPIRDPFTREVIGVLTLAKEKNTMGVQDLFSTVTIGHKIERQISDTLIKHNNFALQSLFNNSKAPFTVFNNAGRITFFNQAAQQAFLLKIGDAFSTFIEGNPFVTQTDNLFTKYGVEWKIRVQPYKIGANLYGGIAVFDQVNRRDAPSKRKREGTRYQFSSIITEHQDMHKVISLAKKAALYEKPVLLTGETGTGKEMFAQSIHAHGTRQGAFVEINCGAVTRELAASEMFGYTGGAFTGSNPKGNPGKFTLAHQGTIFLDEIGDLPLEAQAFLLRILEERTVVPVGGSKPVPVDIQVIAATNKNLLQEVNAGNFREDLYYRLNVIHLRIPPVRQRRGDIQILVKHFLNQQRGHAKPLTISEEVKDFFDAFPWPGNVRQLKNTIEHAAFYAEGTEITINDLPEDMFAEEGGAGDSYTRNKTVKNQFTHQELIRALQNNEGNITKTAQFLDVSRVTIYRKLKEINEMKLNQ</sequence>
<dbReference type="PANTHER" id="PTHR32071">
    <property type="entry name" value="TRANSCRIPTIONAL REGULATORY PROTEIN"/>
    <property type="match status" value="1"/>
</dbReference>
<dbReference type="InterPro" id="IPR002197">
    <property type="entry name" value="HTH_Fis"/>
</dbReference>
<keyword evidence="1" id="KW-0547">Nucleotide-binding</keyword>
<dbReference type="Pfam" id="PF02954">
    <property type="entry name" value="HTH_8"/>
    <property type="match status" value="1"/>
</dbReference>
<dbReference type="SUPFAM" id="SSF52540">
    <property type="entry name" value="P-loop containing nucleoside triphosphate hydrolases"/>
    <property type="match status" value="1"/>
</dbReference>
<keyword evidence="7" id="KW-1185">Reference proteome</keyword>
<dbReference type="InterPro" id="IPR027417">
    <property type="entry name" value="P-loop_NTPase"/>
</dbReference>
<dbReference type="InterPro" id="IPR003593">
    <property type="entry name" value="AAA+_ATPase"/>
</dbReference>
<dbReference type="PROSITE" id="PS00675">
    <property type="entry name" value="SIGMA54_INTERACT_1"/>
    <property type="match status" value="1"/>
</dbReference>
<dbReference type="FunFam" id="3.40.50.300:FF:000006">
    <property type="entry name" value="DNA-binding transcriptional regulator NtrC"/>
    <property type="match status" value="1"/>
</dbReference>
<name>A0A974NNR9_PERPY</name>
<evidence type="ECO:0000256" key="3">
    <source>
        <dbReference type="ARBA" id="ARBA00023015"/>
    </source>
</evidence>
<dbReference type="RefSeq" id="WP_040375588.1">
    <property type="nucleotide sequence ID" value="NZ_CP068053.1"/>
</dbReference>
<dbReference type="InterPro" id="IPR025662">
    <property type="entry name" value="Sigma_54_int_dom_ATP-bd_1"/>
</dbReference>
<keyword evidence="3" id="KW-0805">Transcription regulation</keyword>
<dbReference type="GO" id="GO:0043565">
    <property type="term" value="F:sequence-specific DNA binding"/>
    <property type="evidence" value="ECO:0007669"/>
    <property type="project" value="InterPro"/>
</dbReference>
<dbReference type="GO" id="GO:0005524">
    <property type="term" value="F:ATP binding"/>
    <property type="evidence" value="ECO:0007669"/>
    <property type="project" value="UniProtKB-KW"/>
</dbReference>
<dbReference type="InterPro" id="IPR009057">
    <property type="entry name" value="Homeodomain-like_sf"/>
</dbReference>
<dbReference type="KEGG" id="ppsr:I6J18_04115"/>
<evidence type="ECO:0000256" key="2">
    <source>
        <dbReference type="ARBA" id="ARBA00022840"/>
    </source>
</evidence>
<dbReference type="CDD" id="cd00009">
    <property type="entry name" value="AAA"/>
    <property type="match status" value="1"/>
</dbReference>
<evidence type="ECO:0000259" key="5">
    <source>
        <dbReference type="PROSITE" id="PS50045"/>
    </source>
</evidence>
<dbReference type="PANTHER" id="PTHR32071:SF81">
    <property type="entry name" value="PROPIONATE CATABOLISM OPERON REGULATORY PROTEIN"/>
    <property type="match status" value="1"/>
</dbReference>
<dbReference type="PROSITE" id="PS50045">
    <property type="entry name" value="SIGMA54_INTERACT_4"/>
    <property type="match status" value="1"/>
</dbReference>
<dbReference type="InterPro" id="IPR058031">
    <property type="entry name" value="AAA_lid_NorR"/>
</dbReference>
<keyword evidence="4" id="KW-0804">Transcription</keyword>
<dbReference type="InterPro" id="IPR025944">
    <property type="entry name" value="Sigma_54_int_dom_CS"/>
</dbReference>
<gene>
    <name evidence="6" type="ORF">I6J18_04115</name>
</gene>
<reference evidence="6 7" key="1">
    <citation type="submission" date="2021-01" db="EMBL/GenBank/DDBJ databases">
        <title>FDA dAtabase for Regulatory Grade micrObial Sequences (FDA-ARGOS): Supporting development and validation of Infectious Disease Dx tests.</title>
        <authorList>
            <person name="Nelson B."/>
            <person name="Plummer A."/>
            <person name="Tallon L."/>
            <person name="Sadzewicz L."/>
            <person name="Zhao X."/>
            <person name="Boylan J."/>
            <person name="Ott S."/>
            <person name="Bowen H."/>
            <person name="Vavikolanu K."/>
            <person name="Mehta A."/>
            <person name="Aluvathingal J."/>
            <person name="Nadendla S."/>
            <person name="Myers T."/>
            <person name="Yan Y."/>
            <person name="Sichtig H."/>
        </authorList>
    </citation>
    <scope>NUCLEOTIDE SEQUENCE [LARGE SCALE GENOMIC DNA]</scope>
    <source>
        <strain evidence="6 7">FDAARGOS_1161</strain>
    </source>
</reference>
<dbReference type="InterPro" id="IPR002078">
    <property type="entry name" value="Sigma_54_int"/>
</dbReference>
<evidence type="ECO:0000256" key="1">
    <source>
        <dbReference type="ARBA" id="ARBA00022741"/>
    </source>
</evidence>
<evidence type="ECO:0000256" key="4">
    <source>
        <dbReference type="ARBA" id="ARBA00023163"/>
    </source>
</evidence>
<organism evidence="6 7">
    <name type="scientific">Peribacillus psychrosaccharolyticus</name>
    <name type="common">Bacillus psychrosaccharolyticus</name>
    <dbReference type="NCBI Taxonomy" id="1407"/>
    <lineage>
        <taxon>Bacteria</taxon>
        <taxon>Bacillati</taxon>
        <taxon>Bacillota</taxon>
        <taxon>Bacilli</taxon>
        <taxon>Bacillales</taxon>
        <taxon>Bacillaceae</taxon>
        <taxon>Peribacillus</taxon>
    </lineage>
</organism>
<dbReference type="Pfam" id="PF00158">
    <property type="entry name" value="Sigma54_activat"/>
    <property type="match status" value="1"/>
</dbReference>
<dbReference type="InterPro" id="IPR029016">
    <property type="entry name" value="GAF-like_dom_sf"/>
</dbReference>
<evidence type="ECO:0000313" key="6">
    <source>
        <dbReference type="EMBL" id="QQT01096.1"/>
    </source>
</evidence>
<dbReference type="EMBL" id="CP068053">
    <property type="protein sequence ID" value="QQT01096.1"/>
    <property type="molecule type" value="Genomic_DNA"/>
</dbReference>
<dbReference type="Proteomes" id="UP000595254">
    <property type="component" value="Chromosome"/>
</dbReference>
<evidence type="ECO:0000313" key="7">
    <source>
        <dbReference type="Proteomes" id="UP000595254"/>
    </source>
</evidence>
<dbReference type="AlphaFoldDB" id="A0A974NNR9"/>
<dbReference type="SMART" id="SM00382">
    <property type="entry name" value="AAA"/>
    <property type="match status" value="1"/>
</dbReference>
<dbReference type="GO" id="GO:0006355">
    <property type="term" value="P:regulation of DNA-templated transcription"/>
    <property type="evidence" value="ECO:0007669"/>
    <property type="project" value="InterPro"/>
</dbReference>
<dbReference type="Gene3D" id="1.10.10.60">
    <property type="entry name" value="Homeodomain-like"/>
    <property type="match status" value="1"/>
</dbReference>
<dbReference type="Gene3D" id="3.40.50.300">
    <property type="entry name" value="P-loop containing nucleotide triphosphate hydrolases"/>
    <property type="match status" value="1"/>
</dbReference>